<feature type="region of interest" description="Disordered" evidence="7">
    <location>
        <begin position="1"/>
        <end position="39"/>
    </location>
</feature>
<keyword evidence="5 8" id="KW-0472">Membrane</keyword>
<dbReference type="Gene3D" id="1.20.1080.10">
    <property type="entry name" value="Glycerol uptake facilitator protein"/>
    <property type="match status" value="1"/>
</dbReference>
<organism evidence="9 10">
    <name type="scientific">Artemisia annua</name>
    <name type="common">Sweet wormwood</name>
    <dbReference type="NCBI Taxonomy" id="35608"/>
    <lineage>
        <taxon>Eukaryota</taxon>
        <taxon>Viridiplantae</taxon>
        <taxon>Streptophyta</taxon>
        <taxon>Embryophyta</taxon>
        <taxon>Tracheophyta</taxon>
        <taxon>Spermatophyta</taxon>
        <taxon>Magnoliopsida</taxon>
        <taxon>eudicotyledons</taxon>
        <taxon>Gunneridae</taxon>
        <taxon>Pentapetalae</taxon>
        <taxon>asterids</taxon>
        <taxon>campanulids</taxon>
        <taxon>Asterales</taxon>
        <taxon>Asteraceae</taxon>
        <taxon>Asteroideae</taxon>
        <taxon>Anthemideae</taxon>
        <taxon>Artemisiinae</taxon>
        <taxon>Artemisia</taxon>
    </lineage>
</organism>
<dbReference type="InterPro" id="IPR034294">
    <property type="entry name" value="Aquaporin_transptr"/>
</dbReference>
<comment type="subcellular location">
    <subcellularLocation>
        <location evidence="1">Membrane</location>
        <topology evidence="1">Multi-pass membrane protein</topology>
    </subcellularLocation>
</comment>
<dbReference type="PROSITE" id="PS00221">
    <property type="entry name" value="MIP"/>
    <property type="match status" value="1"/>
</dbReference>
<evidence type="ECO:0000256" key="4">
    <source>
        <dbReference type="ARBA" id="ARBA00022989"/>
    </source>
</evidence>
<reference evidence="9 10" key="1">
    <citation type="journal article" date="2018" name="Mol. Plant">
        <title>The genome of Artemisia annua provides insight into the evolution of Asteraceae family and artemisinin biosynthesis.</title>
        <authorList>
            <person name="Shen Q."/>
            <person name="Zhang L."/>
            <person name="Liao Z."/>
            <person name="Wang S."/>
            <person name="Yan T."/>
            <person name="Shi P."/>
            <person name="Liu M."/>
            <person name="Fu X."/>
            <person name="Pan Q."/>
            <person name="Wang Y."/>
            <person name="Lv Z."/>
            <person name="Lu X."/>
            <person name="Zhang F."/>
            <person name="Jiang W."/>
            <person name="Ma Y."/>
            <person name="Chen M."/>
            <person name="Hao X."/>
            <person name="Li L."/>
            <person name="Tang Y."/>
            <person name="Lv G."/>
            <person name="Zhou Y."/>
            <person name="Sun X."/>
            <person name="Brodelius P.E."/>
            <person name="Rose J.K.C."/>
            <person name="Tang K."/>
        </authorList>
    </citation>
    <scope>NUCLEOTIDE SEQUENCE [LARGE SCALE GENOMIC DNA]</scope>
    <source>
        <strain evidence="10">cv. Huhao1</strain>
        <tissue evidence="9">Leaf</tissue>
    </source>
</reference>
<feature type="transmembrane region" description="Helical" evidence="8">
    <location>
        <begin position="176"/>
        <end position="195"/>
    </location>
</feature>
<dbReference type="GO" id="GO:0016020">
    <property type="term" value="C:membrane"/>
    <property type="evidence" value="ECO:0007669"/>
    <property type="project" value="UniProtKB-SubCell"/>
</dbReference>
<evidence type="ECO:0000256" key="1">
    <source>
        <dbReference type="ARBA" id="ARBA00004141"/>
    </source>
</evidence>
<dbReference type="CDD" id="cd00333">
    <property type="entry name" value="MIP"/>
    <property type="match status" value="1"/>
</dbReference>
<comment type="caution">
    <text evidence="9">The sequence shown here is derived from an EMBL/GenBank/DDBJ whole genome shotgun (WGS) entry which is preliminary data.</text>
</comment>
<accession>A0A2U1P6N2</accession>
<evidence type="ECO:0000256" key="3">
    <source>
        <dbReference type="ARBA" id="ARBA00022692"/>
    </source>
</evidence>
<dbReference type="Proteomes" id="UP000245207">
    <property type="component" value="Unassembled WGS sequence"/>
</dbReference>
<evidence type="ECO:0000256" key="7">
    <source>
        <dbReference type="SAM" id="MobiDB-lite"/>
    </source>
</evidence>
<sequence>MADSISETYTFSPQSFTPKRPPRKNTLPLTQENPTTKTGQTQKRFLDNVPGLPSYCQKIIAELVGTYILIFTGCGAALVDRDRSLTILGIAMVWGFCLVALIYTLGHISGAHFNPAVSISLAASGRLPLIHVPMYVVSQILGSTLACLTLEVLFNHQEDTLPTLTQFSTPTTNLEAFLWEFIITFILMFSINGAATDDRSVLTLILKQLTQSKELAGLAIGGTLLINVIVAGPITGASMNPARSIGPAIVANEYKNLWIYIISPIAGALTATIVYSLLRQPKQDQQDIEIDSTKSIIYNNVYSHSIA</sequence>
<feature type="transmembrane region" description="Helical" evidence="8">
    <location>
        <begin position="257"/>
        <end position="278"/>
    </location>
</feature>
<keyword evidence="10" id="KW-1185">Reference proteome</keyword>
<dbReference type="NCBIfam" id="TIGR00861">
    <property type="entry name" value="MIP"/>
    <property type="match status" value="1"/>
</dbReference>
<dbReference type="PANTHER" id="PTHR45724">
    <property type="entry name" value="AQUAPORIN NIP2-1"/>
    <property type="match status" value="1"/>
</dbReference>
<feature type="compositionally biased region" description="Polar residues" evidence="7">
    <location>
        <begin position="27"/>
        <end position="39"/>
    </location>
</feature>
<dbReference type="InterPro" id="IPR022357">
    <property type="entry name" value="MIP_CS"/>
</dbReference>
<dbReference type="InterPro" id="IPR023271">
    <property type="entry name" value="Aquaporin-like"/>
</dbReference>
<dbReference type="AlphaFoldDB" id="A0A2U1P6N2"/>
<evidence type="ECO:0000313" key="10">
    <source>
        <dbReference type="Proteomes" id="UP000245207"/>
    </source>
</evidence>
<dbReference type="InterPro" id="IPR000425">
    <property type="entry name" value="MIP"/>
</dbReference>
<keyword evidence="3 6" id="KW-0812">Transmembrane</keyword>
<evidence type="ECO:0000256" key="2">
    <source>
        <dbReference type="ARBA" id="ARBA00022448"/>
    </source>
</evidence>
<keyword evidence="4 8" id="KW-1133">Transmembrane helix</keyword>
<dbReference type="SUPFAM" id="SSF81338">
    <property type="entry name" value="Aquaporin-like"/>
    <property type="match status" value="1"/>
</dbReference>
<feature type="compositionally biased region" description="Polar residues" evidence="7">
    <location>
        <begin position="1"/>
        <end position="17"/>
    </location>
</feature>
<dbReference type="GO" id="GO:0015267">
    <property type="term" value="F:channel activity"/>
    <property type="evidence" value="ECO:0007669"/>
    <property type="project" value="InterPro"/>
</dbReference>
<evidence type="ECO:0000256" key="6">
    <source>
        <dbReference type="RuleBase" id="RU000477"/>
    </source>
</evidence>
<dbReference type="PANTHER" id="PTHR45724:SF21">
    <property type="entry name" value="MAJOR INTRINSIC PROTEIN"/>
    <property type="match status" value="1"/>
</dbReference>
<evidence type="ECO:0000256" key="5">
    <source>
        <dbReference type="ARBA" id="ARBA00023136"/>
    </source>
</evidence>
<keyword evidence="2 6" id="KW-0813">Transport</keyword>
<name>A0A2U1P6N2_ARTAN</name>
<proteinExistence type="inferred from homology"/>
<evidence type="ECO:0000313" key="9">
    <source>
        <dbReference type="EMBL" id="PWA81425.1"/>
    </source>
</evidence>
<dbReference type="PRINTS" id="PR00783">
    <property type="entry name" value="MINTRINSICP"/>
</dbReference>
<evidence type="ECO:0000256" key="8">
    <source>
        <dbReference type="SAM" id="Phobius"/>
    </source>
</evidence>
<dbReference type="Pfam" id="PF00230">
    <property type="entry name" value="MIP"/>
    <property type="match status" value="1"/>
</dbReference>
<feature type="transmembrane region" description="Helical" evidence="8">
    <location>
        <begin position="215"/>
        <end position="237"/>
    </location>
</feature>
<dbReference type="OrthoDB" id="3222at2759"/>
<dbReference type="EMBL" id="PKPP01001592">
    <property type="protein sequence ID" value="PWA81425.1"/>
    <property type="molecule type" value="Genomic_DNA"/>
</dbReference>
<comment type="similarity">
    <text evidence="6">Belongs to the MIP/aquaporin (TC 1.A.8) family.</text>
</comment>
<feature type="transmembrane region" description="Helical" evidence="8">
    <location>
        <begin position="59"/>
        <end position="79"/>
    </location>
</feature>
<dbReference type="STRING" id="35608.A0A2U1P6N2"/>
<gene>
    <name evidence="9" type="ORF">CTI12_AA187350</name>
</gene>
<protein>
    <submittedName>
        <fullName evidence="9">Major intrinsic protein, Aquaporin-like protein</fullName>
    </submittedName>
</protein>
<feature type="transmembrane region" description="Helical" evidence="8">
    <location>
        <begin position="85"/>
        <end position="105"/>
    </location>
</feature>